<evidence type="ECO:0000259" key="2">
    <source>
        <dbReference type="Pfam" id="PF07007"/>
    </source>
</evidence>
<comment type="caution">
    <text evidence="4">The sequence shown here is derived from an EMBL/GenBank/DDBJ whole genome shotgun (WGS) entry which is preliminary data.</text>
</comment>
<gene>
    <name evidence="4" type="ORF">KUV31_12690</name>
</gene>
<dbReference type="InterPro" id="IPR009739">
    <property type="entry name" value="LprI-like_N"/>
</dbReference>
<feature type="domain" description="Lysozyme inhibitor LprI-like N-terminal" evidence="2">
    <location>
        <begin position="178"/>
        <end position="265"/>
    </location>
</feature>
<dbReference type="Gene3D" id="1.20.1270.180">
    <property type="match status" value="1"/>
</dbReference>
<feature type="signal peptide" evidence="1">
    <location>
        <begin position="1"/>
        <end position="20"/>
    </location>
</feature>
<reference evidence="4" key="1">
    <citation type="submission" date="2021-06" db="EMBL/GenBank/DDBJ databases">
        <title>50 bacteria genomes isolated from Dapeng, Shenzhen, China.</title>
        <authorList>
            <person name="Zheng W."/>
            <person name="Yu S."/>
            <person name="Huang Y."/>
        </authorList>
    </citation>
    <scope>NUCLEOTIDE SEQUENCE</scope>
    <source>
        <strain evidence="4">DP4N28-2</strain>
    </source>
</reference>
<proteinExistence type="predicted"/>
<sequence>MRGWTIFAGVLAALASPLAAQETRVAPEGHTPPPATLDQVDWLVGQWAGTGIGGAPAMESWLPPSGGTMVGTFIQETEEGGIRFTEHLYLMEEEGTLVLRLKHFNADLTGWEEKDGMLTFRLIAVEDCAAYFHALTLRCRNPSFPGEGLLAAVRMQSGGELVFRFDALGPEHPQRCPDAMTTVEMNQCFADVLGRADERREAYLAKAVEIHADRPELAKEIAASDAAFLAYRDAECGAVYEDWKEGTIRGVMGLTCSISMTDSRTLTIWSNWLTYMDSTPPVLPEPKPTP</sequence>
<feature type="domain" description="DUF6265" evidence="3">
    <location>
        <begin position="41"/>
        <end position="137"/>
    </location>
</feature>
<name>A0A9Q3S2X4_9SPHN</name>
<dbReference type="Pfam" id="PF07007">
    <property type="entry name" value="LprI"/>
    <property type="match status" value="1"/>
</dbReference>
<dbReference type="EMBL" id="JAHVKP010000001">
    <property type="protein sequence ID" value="MBY6219199.1"/>
    <property type="molecule type" value="Genomic_DNA"/>
</dbReference>
<protein>
    <submittedName>
        <fullName evidence="4">DUF1311 domain-containing protein</fullName>
    </submittedName>
</protein>
<dbReference type="InterPro" id="IPR046232">
    <property type="entry name" value="DUF6265"/>
</dbReference>
<feature type="chain" id="PRO_5040388917" evidence="1">
    <location>
        <begin position="21"/>
        <end position="290"/>
    </location>
</feature>
<accession>A0A9Q3S2X4</accession>
<dbReference type="Proteomes" id="UP000824927">
    <property type="component" value="Unassembled WGS sequence"/>
</dbReference>
<evidence type="ECO:0000313" key="4">
    <source>
        <dbReference type="EMBL" id="MBY6219199.1"/>
    </source>
</evidence>
<evidence type="ECO:0000259" key="3">
    <source>
        <dbReference type="Pfam" id="PF19780"/>
    </source>
</evidence>
<keyword evidence="1" id="KW-0732">Signal</keyword>
<dbReference type="Pfam" id="PF19780">
    <property type="entry name" value="DUF6265"/>
    <property type="match status" value="1"/>
</dbReference>
<dbReference type="AlphaFoldDB" id="A0A9Q3S2X4"/>
<evidence type="ECO:0000313" key="5">
    <source>
        <dbReference type="Proteomes" id="UP000824927"/>
    </source>
</evidence>
<dbReference type="RefSeq" id="WP_222405804.1">
    <property type="nucleotide sequence ID" value="NZ_JAHVKP010000001.1"/>
</dbReference>
<organism evidence="4 5">
    <name type="scientific">Qipengyuania aquimaris</name>
    <dbReference type="NCBI Taxonomy" id="255984"/>
    <lineage>
        <taxon>Bacteria</taxon>
        <taxon>Pseudomonadati</taxon>
        <taxon>Pseudomonadota</taxon>
        <taxon>Alphaproteobacteria</taxon>
        <taxon>Sphingomonadales</taxon>
        <taxon>Erythrobacteraceae</taxon>
        <taxon>Qipengyuania</taxon>
    </lineage>
</organism>
<evidence type="ECO:0000256" key="1">
    <source>
        <dbReference type="SAM" id="SignalP"/>
    </source>
</evidence>